<dbReference type="SMART" id="SM00864">
    <property type="entry name" value="Tubulin"/>
    <property type="match status" value="1"/>
</dbReference>
<dbReference type="Pfam" id="PF12327">
    <property type="entry name" value="FtsZ_C"/>
    <property type="match status" value="1"/>
</dbReference>
<dbReference type="EMBL" id="JACHFQ010000002">
    <property type="protein sequence ID" value="MBB5225509.1"/>
    <property type="molecule type" value="Genomic_DNA"/>
</dbReference>
<evidence type="ECO:0000256" key="6">
    <source>
        <dbReference type="RuleBase" id="RU000631"/>
    </source>
</evidence>
<dbReference type="GO" id="GO:0043093">
    <property type="term" value="P:FtsZ-dependent cytokinesis"/>
    <property type="evidence" value="ECO:0007669"/>
    <property type="project" value="UniProtKB-UniRule"/>
</dbReference>
<feature type="binding site" evidence="4">
    <location>
        <position position="151"/>
    </location>
    <ligand>
        <name>GTP</name>
        <dbReference type="ChEBI" id="CHEBI:37565"/>
    </ligand>
</feature>
<dbReference type="SUPFAM" id="SSF52490">
    <property type="entry name" value="Tubulin nucleotide-binding domain-like"/>
    <property type="match status" value="1"/>
</dbReference>
<feature type="compositionally biased region" description="Low complexity" evidence="7">
    <location>
        <begin position="426"/>
        <end position="442"/>
    </location>
</feature>
<name>A0A7W8G870_9SPIR</name>
<keyword evidence="2 4" id="KW-0547">Nucleotide-binding</keyword>
<dbReference type="Gene3D" id="3.40.50.1440">
    <property type="entry name" value="Tubulin/FtsZ, GTPase domain"/>
    <property type="match status" value="1"/>
</dbReference>
<evidence type="ECO:0000259" key="9">
    <source>
        <dbReference type="SMART" id="SM00865"/>
    </source>
</evidence>
<dbReference type="HAMAP" id="MF_00909">
    <property type="entry name" value="FtsZ"/>
    <property type="match status" value="1"/>
</dbReference>
<dbReference type="InterPro" id="IPR003008">
    <property type="entry name" value="Tubulin_FtsZ_GTPase"/>
</dbReference>
<dbReference type="InterPro" id="IPR020805">
    <property type="entry name" value="Cell_div_FtsZ_CS"/>
</dbReference>
<dbReference type="SUPFAM" id="SSF55307">
    <property type="entry name" value="Tubulin C-terminal domain-like"/>
    <property type="match status" value="1"/>
</dbReference>
<feature type="region of interest" description="Disordered" evidence="7">
    <location>
        <begin position="396"/>
        <end position="451"/>
    </location>
</feature>
<protein>
    <recommendedName>
        <fullName evidence="4 5">Cell division protein FtsZ</fullName>
    </recommendedName>
</protein>
<dbReference type="PROSITE" id="PS01135">
    <property type="entry name" value="FTSZ_2"/>
    <property type="match status" value="1"/>
</dbReference>
<feature type="binding site" evidence="4">
    <location>
        <position position="199"/>
    </location>
    <ligand>
        <name>GTP</name>
        <dbReference type="ChEBI" id="CHEBI:37565"/>
    </ligand>
</feature>
<dbReference type="Gene3D" id="3.30.1330.20">
    <property type="entry name" value="Tubulin/FtsZ, C-terminal domain"/>
    <property type="match status" value="1"/>
</dbReference>
<dbReference type="Pfam" id="PF00091">
    <property type="entry name" value="Tubulin"/>
    <property type="match status" value="1"/>
</dbReference>
<dbReference type="GO" id="GO:0005525">
    <property type="term" value="F:GTP binding"/>
    <property type="evidence" value="ECO:0007669"/>
    <property type="project" value="UniProtKB-UniRule"/>
</dbReference>
<dbReference type="GO" id="GO:0032153">
    <property type="term" value="C:cell division site"/>
    <property type="evidence" value="ECO:0007669"/>
    <property type="project" value="UniProtKB-UniRule"/>
</dbReference>
<comment type="caution">
    <text evidence="4">Lacks conserved residue(s) required for the propagation of feature annotation.</text>
</comment>
<keyword evidence="4 6" id="KW-0132">Cell division</keyword>
<dbReference type="NCBIfam" id="TIGR00065">
    <property type="entry name" value="ftsZ"/>
    <property type="match status" value="1"/>
</dbReference>
<dbReference type="InterPro" id="IPR018316">
    <property type="entry name" value="Tubulin/FtsZ_2-layer-sand-dom"/>
</dbReference>
<comment type="caution">
    <text evidence="10">The sequence shown here is derived from an EMBL/GenBank/DDBJ whole genome shotgun (WGS) entry which is preliminary data.</text>
</comment>
<accession>A0A7W8G870</accession>
<dbReference type="CDD" id="cd02201">
    <property type="entry name" value="FtsZ_type1"/>
    <property type="match status" value="1"/>
</dbReference>
<proteinExistence type="inferred from homology"/>
<dbReference type="InterPro" id="IPR000158">
    <property type="entry name" value="Cell_div_FtsZ"/>
</dbReference>
<dbReference type="PROSITE" id="PS01134">
    <property type="entry name" value="FTSZ_1"/>
    <property type="match status" value="1"/>
</dbReference>
<dbReference type="SMART" id="SM00865">
    <property type="entry name" value="Tubulin_C"/>
    <property type="match status" value="1"/>
</dbReference>
<evidence type="ECO:0000256" key="1">
    <source>
        <dbReference type="ARBA" id="ARBA00009690"/>
    </source>
</evidence>
<evidence type="ECO:0000256" key="3">
    <source>
        <dbReference type="ARBA" id="ARBA00023134"/>
    </source>
</evidence>
<dbReference type="InterPro" id="IPR045061">
    <property type="entry name" value="FtsZ/CetZ"/>
</dbReference>
<dbReference type="Proteomes" id="UP000518887">
    <property type="component" value="Unassembled WGS sequence"/>
</dbReference>
<keyword evidence="4 6" id="KW-0717">Septation</keyword>
<sequence>MSFEYEVVKAAGTDSPALNTASPTKIKVVGCGGCGGNAVNTMIESGVGGVEFIAMNTDLQALSQNKAQYKIQIGQKLAGGLGAGGKPEVGEESAKEQQEQIKELLKDSDMVFITAGMGGGTGTGSAPVVAKIARDLGALTVAVVTTPFKFEGKVRMAHAEEGVRKLREEVDSLIAIPNELILKDAEKRLSVPMAFTLINDILRQGVQGISDIITKPGLVNRDFRDVESVMKGQGDAILGIGVGEGDNRAVDAAHNAINNRLLVDTNIDGAKNVLINICGNNDVGIAECNEIAQIITERANPDAVVLWGQVLDESMEDKISVTVIATGFNKSSAAEKTPEIQKVEEQINSDTISIDNFVKIGSRKTPVETAAPVQETKKNDFMTGIFGNDQIYEDDKNHSAASSSASIMSEEKPAEKKDFMSDFTRASKPQSQSSASSLTPPAGFSGGDDYEQPAIWRRNLEGLSRGISIGKK</sequence>
<dbReference type="RefSeq" id="WP_184657850.1">
    <property type="nucleotide sequence ID" value="NZ_CP031518.1"/>
</dbReference>
<feature type="binding site" evidence="4">
    <location>
        <begin position="120"/>
        <end position="122"/>
    </location>
    <ligand>
        <name>GTP</name>
        <dbReference type="ChEBI" id="CHEBI:37565"/>
    </ligand>
</feature>
<gene>
    <name evidence="4" type="primary">ftsZ</name>
    <name evidence="10" type="ORF">HNP76_000853</name>
</gene>
<dbReference type="InterPro" id="IPR024757">
    <property type="entry name" value="FtsZ_C"/>
</dbReference>
<dbReference type="PANTHER" id="PTHR30314">
    <property type="entry name" value="CELL DIVISION PROTEIN FTSZ-RELATED"/>
    <property type="match status" value="1"/>
</dbReference>
<evidence type="ECO:0000313" key="11">
    <source>
        <dbReference type="Proteomes" id="UP000518887"/>
    </source>
</evidence>
<dbReference type="AlphaFoldDB" id="A0A7W8G870"/>
<feature type="compositionally biased region" description="Basic and acidic residues" evidence="7">
    <location>
        <begin position="409"/>
        <end position="420"/>
    </location>
</feature>
<dbReference type="GO" id="GO:0003924">
    <property type="term" value="F:GTPase activity"/>
    <property type="evidence" value="ECO:0007669"/>
    <property type="project" value="UniProtKB-UniRule"/>
</dbReference>
<comment type="subcellular location">
    <subcellularLocation>
        <location evidence="4">Cytoplasm</location>
    </subcellularLocation>
    <text evidence="4">Assembles at midcell at the inner surface of the cytoplasmic membrane.</text>
</comment>
<dbReference type="GO" id="GO:0000917">
    <property type="term" value="P:division septum assembly"/>
    <property type="evidence" value="ECO:0007669"/>
    <property type="project" value="UniProtKB-KW"/>
</dbReference>
<reference evidence="10 11" key="1">
    <citation type="submission" date="2020-08" db="EMBL/GenBank/DDBJ databases">
        <title>Genomic Encyclopedia of Type Strains, Phase IV (KMG-IV): sequencing the most valuable type-strain genomes for metagenomic binning, comparative biology and taxonomic classification.</title>
        <authorList>
            <person name="Goeker M."/>
        </authorList>
    </citation>
    <scope>NUCLEOTIDE SEQUENCE [LARGE SCALE GENOMIC DNA]</scope>
    <source>
        <strain evidence="10 11">DSM 103462</strain>
    </source>
</reference>
<feature type="domain" description="Tubulin/FtsZ 2-layer sandwich" evidence="9">
    <location>
        <begin position="219"/>
        <end position="337"/>
    </location>
</feature>
<evidence type="ECO:0000256" key="7">
    <source>
        <dbReference type="SAM" id="MobiDB-lite"/>
    </source>
</evidence>
<dbReference type="PANTHER" id="PTHR30314:SF3">
    <property type="entry name" value="MITOCHONDRIAL DIVISION PROTEIN FSZA"/>
    <property type="match status" value="1"/>
</dbReference>
<comment type="similarity">
    <text evidence="1 4 6">Belongs to the FtsZ family.</text>
</comment>
<feature type="binding site" evidence="4">
    <location>
        <position position="155"/>
    </location>
    <ligand>
        <name>GTP</name>
        <dbReference type="ChEBI" id="CHEBI:37565"/>
    </ligand>
</feature>
<comment type="subunit">
    <text evidence="4">Homodimer. Polymerizes to form a dynamic ring structure in a strictly GTP-dependent manner. Interacts directly with several other division proteins.</text>
</comment>
<keyword evidence="4 6" id="KW-0131">Cell cycle</keyword>
<dbReference type="PRINTS" id="PR00423">
    <property type="entry name" value="CELLDVISFTSZ"/>
</dbReference>
<feature type="domain" description="Tubulin/FtsZ GTPase" evidence="8">
    <location>
        <begin position="25"/>
        <end position="217"/>
    </location>
</feature>
<comment type="function">
    <text evidence="4 6">Essential cell division protein that forms a contractile ring structure (Z ring) at the future cell division site. The regulation of the ring assembly controls the timing and the location of cell division. One of the functions of the FtsZ ring is to recruit other cell division proteins to the septum to produce a new cell wall between the dividing cells. Binds GTP and shows GTPase activity.</text>
</comment>
<dbReference type="InterPro" id="IPR037103">
    <property type="entry name" value="Tubulin/FtsZ-like_C"/>
</dbReference>
<keyword evidence="11" id="KW-1185">Reference proteome</keyword>
<dbReference type="InterPro" id="IPR036525">
    <property type="entry name" value="Tubulin/FtsZ_GTPase_sf"/>
</dbReference>
<dbReference type="GO" id="GO:0051258">
    <property type="term" value="P:protein polymerization"/>
    <property type="evidence" value="ECO:0007669"/>
    <property type="project" value="UniProtKB-UniRule"/>
</dbReference>
<evidence type="ECO:0000256" key="5">
    <source>
        <dbReference type="NCBIfam" id="TIGR00065"/>
    </source>
</evidence>
<dbReference type="FunFam" id="3.40.50.1440:FF:000001">
    <property type="entry name" value="Cell division protein FtsZ"/>
    <property type="match status" value="1"/>
</dbReference>
<evidence type="ECO:0000259" key="8">
    <source>
        <dbReference type="SMART" id="SM00864"/>
    </source>
</evidence>
<evidence type="ECO:0000313" key="10">
    <source>
        <dbReference type="EMBL" id="MBB5225509.1"/>
    </source>
</evidence>
<dbReference type="GO" id="GO:0005737">
    <property type="term" value="C:cytoplasm"/>
    <property type="evidence" value="ECO:0007669"/>
    <property type="project" value="UniProtKB-SubCell"/>
</dbReference>
<evidence type="ECO:0000256" key="4">
    <source>
        <dbReference type="HAMAP-Rule" id="MF_00909"/>
    </source>
</evidence>
<dbReference type="InterPro" id="IPR008280">
    <property type="entry name" value="Tub_FtsZ_C"/>
</dbReference>
<evidence type="ECO:0000256" key="2">
    <source>
        <dbReference type="ARBA" id="ARBA00022741"/>
    </source>
</evidence>
<organism evidence="10 11">
    <name type="scientific">Treponema ruminis</name>
    <dbReference type="NCBI Taxonomy" id="744515"/>
    <lineage>
        <taxon>Bacteria</taxon>
        <taxon>Pseudomonadati</taxon>
        <taxon>Spirochaetota</taxon>
        <taxon>Spirochaetia</taxon>
        <taxon>Spirochaetales</taxon>
        <taxon>Treponemataceae</taxon>
        <taxon>Treponema</taxon>
    </lineage>
</organism>
<keyword evidence="4" id="KW-0963">Cytoplasm</keyword>
<keyword evidence="3 4" id="KW-0342">GTP-binding</keyword>